<dbReference type="Proteomes" id="UP000830375">
    <property type="component" value="Unassembled WGS sequence"/>
</dbReference>
<dbReference type="EMBL" id="JACTAM010000016">
    <property type="protein sequence ID" value="KAI2655398.1"/>
    <property type="molecule type" value="Genomic_DNA"/>
</dbReference>
<evidence type="ECO:0000313" key="3">
    <source>
        <dbReference type="EMBL" id="KAI2655398.1"/>
    </source>
</evidence>
<protein>
    <submittedName>
        <fullName evidence="3">Calcium uniporter protein, mitochondrial</fullName>
    </submittedName>
</protein>
<comment type="caution">
    <text evidence="3">The sequence shown here is derived from an EMBL/GenBank/DDBJ whole genome shotgun (WGS) entry which is preliminary data.</text>
</comment>
<keyword evidence="1" id="KW-0175">Coiled coil</keyword>
<keyword evidence="2" id="KW-1133">Transmembrane helix</keyword>
<keyword evidence="2" id="KW-0472">Membrane</keyword>
<evidence type="ECO:0000313" key="4">
    <source>
        <dbReference type="Proteomes" id="UP000830375"/>
    </source>
</evidence>
<feature type="coiled-coil region" evidence="1">
    <location>
        <begin position="80"/>
        <end position="149"/>
    </location>
</feature>
<organism evidence="3 4">
    <name type="scientific">Labeo rohita</name>
    <name type="common">Indian major carp</name>
    <name type="synonym">Cyprinus rohita</name>
    <dbReference type="NCBI Taxonomy" id="84645"/>
    <lineage>
        <taxon>Eukaryota</taxon>
        <taxon>Metazoa</taxon>
        <taxon>Chordata</taxon>
        <taxon>Craniata</taxon>
        <taxon>Vertebrata</taxon>
        <taxon>Euteleostomi</taxon>
        <taxon>Actinopterygii</taxon>
        <taxon>Neopterygii</taxon>
        <taxon>Teleostei</taxon>
        <taxon>Ostariophysi</taxon>
        <taxon>Cypriniformes</taxon>
        <taxon>Cyprinidae</taxon>
        <taxon>Labeoninae</taxon>
        <taxon>Labeonini</taxon>
        <taxon>Labeo</taxon>
    </lineage>
</organism>
<dbReference type="Gene3D" id="1.20.1170.10">
    <property type="match status" value="1"/>
</dbReference>
<feature type="transmembrane region" description="Helical" evidence="2">
    <location>
        <begin position="154"/>
        <end position="179"/>
    </location>
</feature>
<reference evidence="3 4" key="1">
    <citation type="submission" date="2022-01" db="EMBL/GenBank/DDBJ databases">
        <title>A high-quality chromosome-level genome assembly of rohu carp, Labeo rohita.</title>
        <authorList>
            <person name="Arick M.A. II"/>
            <person name="Hsu C.-Y."/>
            <person name="Magbanua Z."/>
            <person name="Pechanova O."/>
            <person name="Grover C."/>
            <person name="Miller E."/>
            <person name="Thrash A."/>
            <person name="Ezzel L."/>
            <person name="Alam S."/>
            <person name="Benzie J."/>
            <person name="Hamilton M."/>
            <person name="Karsi A."/>
            <person name="Lawrence M.L."/>
            <person name="Peterson D.G."/>
        </authorList>
    </citation>
    <scope>NUCLEOTIDE SEQUENCE [LARGE SCALE GENOMIC DNA]</scope>
    <source>
        <strain evidence="4">BAU-BD-2019</strain>
        <tissue evidence="3">Blood</tissue>
    </source>
</reference>
<evidence type="ECO:0000256" key="2">
    <source>
        <dbReference type="SAM" id="Phobius"/>
    </source>
</evidence>
<evidence type="ECO:0000256" key="1">
    <source>
        <dbReference type="SAM" id="Coils"/>
    </source>
</evidence>
<feature type="coiled-coil region" evidence="1">
    <location>
        <begin position="185"/>
        <end position="247"/>
    </location>
</feature>
<proteinExistence type="predicted"/>
<gene>
    <name evidence="3" type="ORF">H4Q32_017789</name>
</gene>
<accession>A0ABQ8LXM9</accession>
<sequence>MTAETRLFQLSDVKDVQSMEEVVEPLNEGIVSISNICKSFLDAQADPTTDICSNSKQIRRHIKKAEWYLKKSETRIKTKLRYFNERMERLIKEKGNVEQQKKEKCMAKDKLHIEKKSAKESLQSSEAALKQAQNNVKSTKRALRKQEDRKETGALVAVAGVGVSMIPIAGWIAGPAIFFNGVNTIVDASQAIRDAENELEENYSKVMKNRKRVSNYQSTICNIEREIKETDKVLNKIQRQTEELKQHLEVTAAFQEMVRKAVNLLSVLTGRVTVLEKHTQRFILWQPVINVMEDVLKAAGNVAENQFLYSQGASVLINTLRENVGELQALCNSPNNTFSNKEMSTYQAAKRMVKVTAIRPKLLSSSTNPRARRCDRPLFLYSR</sequence>
<keyword evidence="4" id="KW-1185">Reference proteome</keyword>
<keyword evidence="2" id="KW-0812">Transmembrane</keyword>
<name>A0ABQ8LXM9_LABRO</name>